<dbReference type="AlphaFoldDB" id="A0A561PUC2"/>
<organism evidence="2 3">
    <name type="scientific">Chitinophaga polysaccharea</name>
    <dbReference type="NCBI Taxonomy" id="1293035"/>
    <lineage>
        <taxon>Bacteria</taxon>
        <taxon>Pseudomonadati</taxon>
        <taxon>Bacteroidota</taxon>
        <taxon>Chitinophagia</taxon>
        <taxon>Chitinophagales</taxon>
        <taxon>Chitinophagaceae</taxon>
        <taxon>Chitinophaga</taxon>
    </lineage>
</organism>
<comment type="caution">
    <text evidence="2">The sequence shown here is derived from an EMBL/GenBank/DDBJ whole genome shotgun (WGS) entry which is preliminary data.</text>
</comment>
<dbReference type="EMBL" id="VIWO01000003">
    <property type="protein sequence ID" value="TWF41714.1"/>
    <property type="molecule type" value="Genomic_DNA"/>
</dbReference>
<dbReference type="Proteomes" id="UP000320811">
    <property type="component" value="Unassembled WGS sequence"/>
</dbReference>
<name>A0A561PUC2_9BACT</name>
<dbReference type="OrthoDB" id="767464at2"/>
<evidence type="ECO:0000313" key="3">
    <source>
        <dbReference type="Proteomes" id="UP000320811"/>
    </source>
</evidence>
<feature type="signal peptide" evidence="1">
    <location>
        <begin position="1"/>
        <end position="23"/>
    </location>
</feature>
<gene>
    <name evidence="2" type="ORF">FHW36_103518</name>
</gene>
<keyword evidence="1" id="KW-0732">Signal</keyword>
<feature type="chain" id="PRO_5022139036" evidence="1">
    <location>
        <begin position="24"/>
        <end position="120"/>
    </location>
</feature>
<sequence length="120" mass="12691">MKKLCCILLLCAFVALPSALLRAERSSTARFFSIGLNVYNGTTYTGSIYLYGPTNVSAYLDPSSGSSYGPLAAGVYTINMYTSAPGSHTFTFAGQSITTSSGYATFNNVNITGTVFASIY</sequence>
<protein>
    <submittedName>
        <fullName evidence="2">Uncharacterized protein</fullName>
    </submittedName>
</protein>
<keyword evidence="3" id="KW-1185">Reference proteome</keyword>
<accession>A0A561PUC2</accession>
<dbReference type="RefSeq" id="WP_145669960.1">
    <property type="nucleotide sequence ID" value="NZ_VIWO01000003.1"/>
</dbReference>
<reference evidence="2 3" key="1">
    <citation type="submission" date="2019-06" db="EMBL/GenBank/DDBJ databases">
        <title>Sorghum-associated microbial communities from plants grown in Nebraska, USA.</title>
        <authorList>
            <person name="Schachtman D."/>
        </authorList>
    </citation>
    <scope>NUCLEOTIDE SEQUENCE [LARGE SCALE GENOMIC DNA]</scope>
    <source>
        <strain evidence="2 3">1209</strain>
    </source>
</reference>
<evidence type="ECO:0000313" key="2">
    <source>
        <dbReference type="EMBL" id="TWF41714.1"/>
    </source>
</evidence>
<evidence type="ECO:0000256" key="1">
    <source>
        <dbReference type="SAM" id="SignalP"/>
    </source>
</evidence>
<proteinExistence type="predicted"/>